<dbReference type="InterPro" id="IPR036439">
    <property type="entry name" value="Dockerin_dom_sf"/>
</dbReference>
<name>A0A832W0P0_9EURY</name>
<sequence>MNIVDASLVGLHWNARRGTAGYHHGADLNNDDRVNILDAALVGLNWNRVASSGGV</sequence>
<comment type="caution">
    <text evidence="1">The sequence shown here is derived from an EMBL/GenBank/DDBJ whole genome shotgun (WGS) entry which is preliminary data.</text>
</comment>
<dbReference type="EMBL" id="DUIH01000022">
    <property type="protein sequence ID" value="HIH70355.1"/>
    <property type="molecule type" value="Genomic_DNA"/>
</dbReference>
<dbReference type="GO" id="GO:0000272">
    <property type="term" value="P:polysaccharide catabolic process"/>
    <property type="evidence" value="ECO:0007669"/>
    <property type="project" value="InterPro"/>
</dbReference>
<evidence type="ECO:0000313" key="2">
    <source>
        <dbReference type="Proteomes" id="UP000600363"/>
    </source>
</evidence>
<organism evidence="1 2">
    <name type="scientific">Methermicoccus shengliensis</name>
    <dbReference type="NCBI Taxonomy" id="660064"/>
    <lineage>
        <taxon>Archaea</taxon>
        <taxon>Methanobacteriati</taxon>
        <taxon>Methanobacteriota</taxon>
        <taxon>Stenosarchaea group</taxon>
        <taxon>Methanomicrobia</taxon>
        <taxon>Methanosarcinales</taxon>
        <taxon>Methermicoccaceae</taxon>
        <taxon>Methermicoccus</taxon>
    </lineage>
</organism>
<dbReference type="Proteomes" id="UP000600363">
    <property type="component" value="Unassembled WGS sequence"/>
</dbReference>
<proteinExistence type="predicted"/>
<evidence type="ECO:0008006" key="3">
    <source>
        <dbReference type="Google" id="ProtNLM"/>
    </source>
</evidence>
<protein>
    <recommendedName>
        <fullName evidence="3">Dockerin domain-containing protein</fullName>
    </recommendedName>
</protein>
<gene>
    <name evidence="1" type="ORF">HA299_07110</name>
</gene>
<reference evidence="1" key="1">
    <citation type="journal article" date="2020" name="bioRxiv">
        <title>A rank-normalized archaeal taxonomy based on genome phylogeny resolves widespread incomplete and uneven classifications.</title>
        <authorList>
            <person name="Rinke C."/>
            <person name="Chuvochina M."/>
            <person name="Mussig A.J."/>
            <person name="Chaumeil P.-A."/>
            <person name="Waite D.W."/>
            <person name="Whitman W.B."/>
            <person name="Parks D.H."/>
            <person name="Hugenholtz P."/>
        </authorList>
    </citation>
    <scope>NUCLEOTIDE SEQUENCE</scope>
    <source>
        <strain evidence="1">UBA12518</strain>
    </source>
</reference>
<dbReference type="AlphaFoldDB" id="A0A832W0P0"/>
<evidence type="ECO:0000313" key="1">
    <source>
        <dbReference type="EMBL" id="HIH70355.1"/>
    </source>
</evidence>
<dbReference type="Gene3D" id="1.10.1330.10">
    <property type="entry name" value="Dockerin domain"/>
    <property type="match status" value="1"/>
</dbReference>
<dbReference type="RefSeq" id="WP_157203130.1">
    <property type="nucleotide sequence ID" value="NZ_DUIH01000022.1"/>
</dbReference>
<accession>A0A832W0P0</accession>
<dbReference type="SUPFAM" id="SSF63446">
    <property type="entry name" value="Type I dockerin domain"/>
    <property type="match status" value="1"/>
</dbReference>